<protein>
    <submittedName>
        <fullName evidence="1">Uncharacterized protein</fullName>
    </submittedName>
</protein>
<dbReference type="Proteomes" id="UP000429980">
    <property type="component" value="Unassembled WGS sequence"/>
</dbReference>
<reference evidence="1 2" key="1">
    <citation type="submission" date="2019-06" db="EMBL/GenBank/DDBJ databases">
        <title>Genome sequence analysis of &gt;100 Bacillus licheniformis strains suggests intrinsic resistance to this species.</title>
        <authorList>
            <person name="Wels M."/>
            <person name="Siezen R.J."/>
            <person name="Johansen E."/>
            <person name="Stuer-Lauridsen B."/>
            <person name="Bjerre K."/>
            <person name="Nielsen B.K.K."/>
        </authorList>
    </citation>
    <scope>NUCLEOTIDE SEQUENCE [LARGE SCALE GENOMIC DNA]</scope>
    <source>
        <strain evidence="1 2">BAC-15381</strain>
    </source>
</reference>
<dbReference type="EMBL" id="NILF01000062">
    <property type="protein sequence ID" value="TWL35086.1"/>
    <property type="molecule type" value="Genomic_DNA"/>
</dbReference>
<proteinExistence type="predicted"/>
<keyword evidence="2" id="KW-1185">Reference proteome</keyword>
<evidence type="ECO:0000313" key="2">
    <source>
        <dbReference type="Proteomes" id="UP000429980"/>
    </source>
</evidence>
<accession>A0ABY3FSK1</accession>
<gene>
    <name evidence="1" type="ORF">CHCC15381_3529</name>
</gene>
<comment type="caution">
    <text evidence="1">The sequence shown here is derived from an EMBL/GenBank/DDBJ whole genome shotgun (WGS) entry which is preliminary data.</text>
</comment>
<sequence>MEQTGSIHRQQACCSNTSLSIKTLVKTAGWIILIDQDSTEPPVFLDN</sequence>
<evidence type="ECO:0000313" key="1">
    <source>
        <dbReference type="EMBL" id="TWL35086.1"/>
    </source>
</evidence>
<organism evidence="1 2">
    <name type="scientific">Bacillus paralicheniformis</name>
    <dbReference type="NCBI Taxonomy" id="1648923"/>
    <lineage>
        <taxon>Bacteria</taxon>
        <taxon>Bacillati</taxon>
        <taxon>Bacillota</taxon>
        <taxon>Bacilli</taxon>
        <taxon>Bacillales</taxon>
        <taxon>Bacillaceae</taxon>
        <taxon>Bacillus</taxon>
    </lineage>
</organism>
<name>A0ABY3FSK1_9BACI</name>